<keyword evidence="3" id="KW-1185">Reference proteome</keyword>
<gene>
    <name evidence="2" type="ORF">TWF694_000481</name>
</gene>
<feature type="region of interest" description="Disordered" evidence="1">
    <location>
        <begin position="155"/>
        <end position="198"/>
    </location>
</feature>
<dbReference type="EMBL" id="JAVHJO010000001">
    <property type="protein sequence ID" value="KAK6543748.1"/>
    <property type="molecule type" value="Genomic_DNA"/>
</dbReference>
<comment type="caution">
    <text evidence="2">The sequence shown here is derived from an EMBL/GenBank/DDBJ whole genome shotgun (WGS) entry which is preliminary data.</text>
</comment>
<feature type="region of interest" description="Disordered" evidence="1">
    <location>
        <begin position="1"/>
        <end position="63"/>
    </location>
</feature>
<dbReference type="AlphaFoldDB" id="A0AAV9XP22"/>
<evidence type="ECO:0000256" key="1">
    <source>
        <dbReference type="SAM" id="MobiDB-lite"/>
    </source>
</evidence>
<evidence type="ECO:0000313" key="2">
    <source>
        <dbReference type="EMBL" id="KAK6543748.1"/>
    </source>
</evidence>
<proteinExistence type="predicted"/>
<accession>A0AAV9XP22</accession>
<evidence type="ECO:0000313" key="3">
    <source>
        <dbReference type="Proteomes" id="UP001365542"/>
    </source>
</evidence>
<dbReference type="Proteomes" id="UP001365542">
    <property type="component" value="Unassembled WGS sequence"/>
</dbReference>
<sequence length="198" mass="21650">MTSKPTEEEMVKAKGGDGVASSSAPDKAVEEPDVKNPFTFPNEPRLPPRAPISRPSWMTHRRNKSMSRIALDEVAIPDHVRARYRKPRTPRVVHEGTWFDDAIPIVDRTRRVMFSDKVYGVIYNNKRGGVEGEDGEGEREEGGGCRGDWISKFEEEMKGGEGAPGEGEESIGESRGGIDEGKHLAVFPDPSAGSDGSA</sequence>
<protein>
    <submittedName>
        <fullName evidence="2">Uncharacterized protein</fullName>
    </submittedName>
</protein>
<reference evidence="2 3" key="1">
    <citation type="submission" date="2019-10" db="EMBL/GenBank/DDBJ databases">
        <authorList>
            <person name="Palmer J.M."/>
        </authorList>
    </citation>
    <scope>NUCLEOTIDE SEQUENCE [LARGE SCALE GENOMIC DNA]</scope>
    <source>
        <strain evidence="2 3">TWF694</strain>
    </source>
</reference>
<feature type="compositionally biased region" description="Basic and acidic residues" evidence="1">
    <location>
        <begin position="1"/>
        <end position="15"/>
    </location>
</feature>
<name>A0AAV9XP22_9PEZI</name>
<organism evidence="2 3">
    <name type="scientific">Orbilia ellipsospora</name>
    <dbReference type="NCBI Taxonomy" id="2528407"/>
    <lineage>
        <taxon>Eukaryota</taxon>
        <taxon>Fungi</taxon>
        <taxon>Dikarya</taxon>
        <taxon>Ascomycota</taxon>
        <taxon>Pezizomycotina</taxon>
        <taxon>Orbiliomycetes</taxon>
        <taxon>Orbiliales</taxon>
        <taxon>Orbiliaceae</taxon>
        <taxon>Orbilia</taxon>
    </lineage>
</organism>